<gene>
    <name evidence="1" type="ORF">WY13_00847</name>
</gene>
<dbReference type="OrthoDB" id="9821764at2"/>
<accession>A0A162L578</accession>
<name>A0A162L578_9CLOT</name>
<dbReference type="RefSeq" id="WP_063554435.1">
    <property type="nucleotide sequence ID" value="NZ_LITT01000007.1"/>
</dbReference>
<dbReference type="EMBL" id="LITT01000007">
    <property type="protein sequence ID" value="OAA91282.1"/>
    <property type="molecule type" value="Genomic_DNA"/>
</dbReference>
<dbReference type="Proteomes" id="UP000077407">
    <property type="component" value="Unassembled WGS sequence"/>
</dbReference>
<comment type="caution">
    <text evidence="1">The sequence shown here is derived from an EMBL/GenBank/DDBJ whole genome shotgun (WGS) entry which is preliminary data.</text>
</comment>
<dbReference type="AlphaFoldDB" id="A0A162L578"/>
<protein>
    <recommendedName>
        <fullName evidence="3">Apea-like HEPN domain-containing protein</fullName>
    </recommendedName>
</protein>
<evidence type="ECO:0008006" key="3">
    <source>
        <dbReference type="Google" id="ProtNLM"/>
    </source>
</evidence>
<proteinExistence type="predicted"/>
<evidence type="ECO:0000313" key="2">
    <source>
        <dbReference type="Proteomes" id="UP000077407"/>
    </source>
</evidence>
<reference evidence="1 2" key="1">
    <citation type="journal article" date="2015" name="Biotechnol. Bioeng.">
        <title>Genome sequence and phenotypic characterization of Caulobacter segnis.</title>
        <authorList>
            <person name="Patel S."/>
            <person name="Fletcher B."/>
            <person name="Scott D.C."/>
            <person name="Ely B."/>
        </authorList>
    </citation>
    <scope>NUCLEOTIDE SEQUENCE [LARGE SCALE GENOMIC DNA]</scope>
    <source>
        <strain evidence="1 2">ERI-2</strain>
    </source>
</reference>
<sequence>MRYTVNSLVYFPHDIFGGPINRLTIELIDNRWKITHGELVQTIGVPSAVQLNIQPQKLIKMMSKAESQRNVEVSIIVDTNDFRKAWTIASDVLETFCSWLTFLTLNAYKILNWVDCSTSDGHSIKISKSYVTPKDNSSIQTHTYNPAGHYDLSAWLTNKLPDEIIYPINCLRKGMIVEHLKEKVIAWATAMEGVSEILACQGAQIRKCPRCGEDLYSQPIASKDGLLNFLRNELGYSRRKIYDPIWKVRSKFIHADIKNIEYTYEQLTIIQNAAYALLVSVISYYILKQTDLPFKDKEQISGESYKYNHPFLGEVLSLKSNLEALANINEK</sequence>
<evidence type="ECO:0000313" key="1">
    <source>
        <dbReference type="EMBL" id="OAA91282.1"/>
    </source>
</evidence>
<dbReference type="PATRIC" id="fig|1538.10.peg.1346"/>
<organism evidence="1 2">
    <name type="scientific">Clostridium ljungdahlii</name>
    <dbReference type="NCBI Taxonomy" id="1538"/>
    <lineage>
        <taxon>Bacteria</taxon>
        <taxon>Bacillati</taxon>
        <taxon>Bacillota</taxon>
        <taxon>Clostridia</taxon>
        <taxon>Eubacteriales</taxon>
        <taxon>Clostridiaceae</taxon>
        <taxon>Clostridium</taxon>
    </lineage>
</organism>